<keyword evidence="1" id="KW-1133">Transmembrane helix</keyword>
<dbReference type="AlphaFoldDB" id="A0A9D4NPF1"/>
<evidence type="ECO:0000256" key="1">
    <source>
        <dbReference type="SAM" id="Phobius"/>
    </source>
</evidence>
<comment type="caution">
    <text evidence="2">The sequence shown here is derived from an EMBL/GenBank/DDBJ whole genome shotgun (WGS) entry which is preliminary data.</text>
</comment>
<feature type="transmembrane region" description="Helical" evidence="1">
    <location>
        <begin position="47"/>
        <end position="69"/>
    </location>
</feature>
<keyword evidence="1" id="KW-0812">Transmembrane</keyword>
<keyword evidence="1" id="KW-0472">Membrane</keyword>
<name>A0A9D4NPF1_DREPO</name>
<organism evidence="2 3">
    <name type="scientific">Dreissena polymorpha</name>
    <name type="common">Zebra mussel</name>
    <name type="synonym">Mytilus polymorpha</name>
    <dbReference type="NCBI Taxonomy" id="45954"/>
    <lineage>
        <taxon>Eukaryota</taxon>
        <taxon>Metazoa</taxon>
        <taxon>Spiralia</taxon>
        <taxon>Lophotrochozoa</taxon>
        <taxon>Mollusca</taxon>
        <taxon>Bivalvia</taxon>
        <taxon>Autobranchia</taxon>
        <taxon>Heteroconchia</taxon>
        <taxon>Euheterodonta</taxon>
        <taxon>Imparidentia</taxon>
        <taxon>Neoheterodontei</taxon>
        <taxon>Myida</taxon>
        <taxon>Dreissenoidea</taxon>
        <taxon>Dreissenidae</taxon>
        <taxon>Dreissena</taxon>
    </lineage>
</organism>
<reference evidence="2" key="1">
    <citation type="journal article" date="2019" name="bioRxiv">
        <title>The Genome of the Zebra Mussel, Dreissena polymorpha: A Resource for Invasive Species Research.</title>
        <authorList>
            <person name="McCartney M.A."/>
            <person name="Auch B."/>
            <person name="Kono T."/>
            <person name="Mallez S."/>
            <person name="Zhang Y."/>
            <person name="Obille A."/>
            <person name="Becker A."/>
            <person name="Abrahante J.E."/>
            <person name="Garbe J."/>
            <person name="Badalamenti J.P."/>
            <person name="Herman A."/>
            <person name="Mangelson H."/>
            <person name="Liachko I."/>
            <person name="Sullivan S."/>
            <person name="Sone E.D."/>
            <person name="Koren S."/>
            <person name="Silverstein K.A.T."/>
            <person name="Beckman K.B."/>
            <person name="Gohl D.M."/>
        </authorList>
    </citation>
    <scope>NUCLEOTIDE SEQUENCE</scope>
    <source>
        <strain evidence="2">Duluth1</strain>
        <tissue evidence="2">Whole animal</tissue>
    </source>
</reference>
<proteinExistence type="predicted"/>
<accession>A0A9D4NPF1</accession>
<protein>
    <submittedName>
        <fullName evidence="2">Uncharacterized protein</fullName>
    </submittedName>
</protein>
<reference evidence="2" key="2">
    <citation type="submission" date="2020-11" db="EMBL/GenBank/DDBJ databases">
        <authorList>
            <person name="McCartney M.A."/>
            <person name="Auch B."/>
            <person name="Kono T."/>
            <person name="Mallez S."/>
            <person name="Becker A."/>
            <person name="Gohl D.M."/>
            <person name="Silverstein K.A.T."/>
            <person name="Koren S."/>
            <person name="Bechman K.B."/>
            <person name="Herman A."/>
            <person name="Abrahante J.E."/>
            <person name="Garbe J."/>
        </authorList>
    </citation>
    <scope>NUCLEOTIDE SEQUENCE</scope>
    <source>
        <strain evidence="2">Duluth1</strain>
        <tissue evidence="2">Whole animal</tissue>
    </source>
</reference>
<gene>
    <name evidence="2" type="ORF">DPMN_021717</name>
</gene>
<evidence type="ECO:0000313" key="2">
    <source>
        <dbReference type="EMBL" id="KAH3897529.1"/>
    </source>
</evidence>
<dbReference type="Proteomes" id="UP000828390">
    <property type="component" value="Unassembled WGS sequence"/>
</dbReference>
<evidence type="ECO:0000313" key="3">
    <source>
        <dbReference type="Proteomes" id="UP000828390"/>
    </source>
</evidence>
<keyword evidence="3" id="KW-1185">Reference proteome</keyword>
<dbReference type="EMBL" id="JAIWYP010000001">
    <property type="protein sequence ID" value="KAH3897529.1"/>
    <property type="molecule type" value="Genomic_DNA"/>
</dbReference>
<sequence length="78" mass="8126">MDSIIAPTTLETFAAPDAGVQTATTTSASPLADGVSPARVPKAVMAWVWPAVIAIQSLFPVATFMTPVATTYSRSEFP</sequence>